<dbReference type="InterPro" id="IPR036527">
    <property type="entry name" value="SCP2_sterol-bd_dom_sf"/>
</dbReference>
<dbReference type="AlphaFoldDB" id="A0ABD5SN99"/>
<organism evidence="1 2">
    <name type="scientific">Natrinema soli</name>
    <dbReference type="NCBI Taxonomy" id="1930624"/>
    <lineage>
        <taxon>Archaea</taxon>
        <taxon>Methanobacteriati</taxon>
        <taxon>Methanobacteriota</taxon>
        <taxon>Stenosarchaea group</taxon>
        <taxon>Halobacteria</taxon>
        <taxon>Halobacteriales</taxon>
        <taxon>Natrialbaceae</taxon>
        <taxon>Natrinema</taxon>
    </lineage>
</organism>
<dbReference type="RefSeq" id="WP_273739455.1">
    <property type="nucleotide sequence ID" value="NZ_JAQIVI010000255.1"/>
</dbReference>
<reference evidence="1 2" key="1">
    <citation type="journal article" date="2019" name="Int. J. Syst. Evol. Microbiol.">
        <title>The Global Catalogue of Microorganisms (GCM) 10K type strain sequencing project: providing services to taxonomists for standard genome sequencing and annotation.</title>
        <authorList>
            <consortium name="The Broad Institute Genomics Platform"/>
            <consortium name="The Broad Institute Genome Sequencing Center for Infectious Disease"/>
            <person name="Wu L."/>
            <person name="Ma J."/>
        </authorList>
    </citation>
    <scope>NUCLEOTIDE SEQUENCE [LARGE SCALE GENOMIC DNA]</scope>
    <source>
        <strain evidence="1 2">LMG 29247</strain>
    </source>
</reference>
<sequence length="130" mass="14827">MFGNESWVTETVAAVNDDEAFERAVRYFDGSVAMEIGDDIVWLKVYRGEIIDTEPYVPQFGATFRLVGSERAWQRLAAGETSFSQALYETDVRTKGNKLEANRLRDAIELFVRHLQATTPDDLSRMEAER</sequence>
<protein>
    <recommendedName>
        <fullName evidence="3">Sterol carrier protein</fullName>
    </recommendedName>
</protein>
<dbReference type="SUPFAM" id="SSF55718">
    <property type="entry name" value="SCP-like"/>
    <property type="match status" value="1"/>
</dbReference>
<keyword evidence="2" id="KW-1185">Reference proteome</keyword>
<dbReference type="Gene3D" id="3.30.1050.10">
    <property type="entry name" value="SCP2 sterol-binding domain"/>
    <property type="match status" value="1"/>
</dbReference>
<name>A0ABD5SN99_9EURY</name>
<proteinExistence type="predicted"/>
<comment type="caution">
    <text evidence="1">The sequence shown here is derived from an EMBL/GenBank/DDBJ whole genome shotgun (WGS) entry which is preliminary data.</text>
</comment>
<gene>
    <name evidence="1" type="ORF">ACFQE6_16310</name>
</gene>
<dbReference type="EMBL" id="JBHSWV010000255">
    <property type="protein sequence ID" value="MFC6766493.1"/>
    <property type="molecule type" value="Genomic_DNA"/>
</dbReference>
<evidence type="ECO:0008006" key="3">
    <source>
        <dbReference type="Google" id="ProtNLM"/>
    </source>
</evidence>
<accession>A0ABD5SN99</accession>
<dbReference type="Proteomes" id="UP001596383">
    <property type="component" value="Unassembled WGS sequence"/>
</dbReference>
<evidence type="ECO:0000313" key="2">
    <source>
        <dbReference type="Proteomes" id="UP001596383"/>
    </source>
</evidence>
<evidence type="ECO:0000313" key="1">
    <source>
        <dbReference type="EMBL" id="MFC6766493.1"/>
    </source>
</evidence>